<feature type="compositionally biased region" description="Low complexity" evidence="1">
    <location>
        <begin position="170"/>
        <end position="180"/>
    </location>
</feature>
<dbReference type="EMBL" id="BKCJ010173881">
    <property type="protein sequence ID" value="GEY38237.1"/>
    <property type="molecule type" value="Genomic_DNA"/>
</dbReference>
<organism evidence="2">
    <name type="scientific">Tanacetum cinerariifolium</name>
    <name type="common">Dalmatian daisy</name>
    <name type="synonym">Chrysanthemum cinerariifolium</name>
    <dbReference type="NCBI Taxonomy" id="118510"/>
    <lineage>
        <taxon>Eukaryota</taxon>
        <taxon>Viridiplantae</taxon>
        <taxon>Streptophyta</taxon>
        <taxon>Embryophyta</taxon>
        <taxon>Tracheophyta</taxon>
        <taxon>Spermatophyta</taxon>
        <taxon>Magnoliopsida</taxon>
        <taxon>eudicotyledons</taxon>
        <taxon>Gunneridae</taxon>
        <taxon>Pentapetalae</taxon>
        <taxon>asterids</taxon>
        <taxon>campanulids</taxon>
        <taxon>Asterales</taxon>
        <taxon>Asteraceae</taxon>
        <taxon>Asteroideae</taxon>
        <taxon>Anthemideae</taxon>
        <taxon>Anthemidinae</taxon>
        <taxon>Tanacetum</taxon>
    </lineage>
</organism>
<evidence type="ECO:0000313" key="2">
    <source>
        <dbReference type="EMBL" id="GEY38237.1"/>
    </source>
</evidence>
<sequence length="204" mass="23217">MGAVSLLLPKLGINGAVIGTGGGAVVLLRNHHNNVYVTHHQTHHYTHRLKLHIPTRLPLQKENEAKKENPDQRNRHHTYPVDTRNRPTYEGYDYKKVENSTRDCNEFTGIVEEHVHMGCVEKSLRRGVKAIVPERRARTAKDIEEPNELFQGDTIPRPLGKPRPTKSQKSDSSQSARSSSTGGEAFKEMLQEDLRIERQKNLYS</sequence>
<reference evidence="2" key="1">
    <citation type="journal article" date="2019" name="Sci. Rep.">
        <title>Draft genome of Tanacetum cinerariifolium, the natural source of mosquito coil.</title>
        <authorList>
            <person name="Yamashiro T."/>
            <person name="Shiraishi A."/>
            <person name="Satake H."/>
            <person name="Nakayama K."/>
        </authorList>
    </citation>
    <scope>NUCLEOTIDE SEQUENCE</scope>
</reference>
<protein>
    <submittedName>
        <fullName evidence="2">Uncharacterized protein</fullName>
    </submittedName>
</protein>
<comment type="caution">
    <text evidence="2">The sequence shown here is derived from an EMBL/GenBank/DDBJ whole genome shotgun (WGS) entry which is preliminary data.</text>
</comment>
<dbReference type="AlphaFoldDB" id="A0A699HMW0"/>
<feature type="compositionally biased region" description="Basic and acidic residues" evidence="1">
    <location>
        <begin position="63"/>
        <end position="73"/>
    </location>
</feature>
<evidence type="ECO:0000256" key="1">
    <source>
        <dbReference type="SAM" id="MobiDB-lite"/>
    </source>
</evidence>
<name>A0A699HMW0_TANCI</name>
<feature type="region of interest" description="Disordered" evidence="1">
    <location>
        <begin position="142"/>
        <end position="188"/>
    </location>
</feature>
<feature type="region of interest" description="Disordered" evidence="1">
    <location>
        <begin position="63"/>
        <end position="89"/>
    </location>
</feature>
<accession>A0A699HMW0</accession>
<gene>
    <name evidence="2" type="ORF">Tci_410211</name>
</gene>
<proteinExistence type="predicted"/>